<evidence type="ECO:0000256" key="7">
    <source>
        <dbReference type="SAM" id="Phobius"/>
    </source>
</evidence>
<organism evidence="10 11">
    <name type="scientific">Corynebacterium felinum</name>
    <dbReference type="NCBI Taxonomy" id="131318"/>
    <lineage>
        <taxon>Bacteria</taxon>
        <taxon>Bacillati</taxon>
        <taxon>Actinomycetota</taxon>
        <taxon>Actinomycetes</taxon>
        <taxon>Mycobacteriales</taxon>
        <taxon>Corynebacteriaceae</taxon>
        <taxon>Corynebacterium</taxon>
    </lineage>
</organism>
<dbReference type="InterPro" id="IPR011527">
    <property type="entry name" value="ABC1_TM_dom"/>
</dbReference>
<dbReference type="InterPro" id="IPR003593">
    <property type="entry name" value="AAA+_ATPase"/>
</dbReference>
<dbReference type="PROSITE" id="PS00211">
    <property type="entry name" value="ABC_TRANSPORTER_1"/>
    <property type="match status" value="1"/>
</dbReference>
<feature type="domain" description="ABC transmembrane type-1" evidence="9">
    <location>
        <begin position="64"/>
        <end position="300"/>
    </location>
</feature>
<dbReference type="PANTHER" id="PTHR24221:SF614">
    <property type="entry name" value="GLUTATHIONE_L-CYSTEINE TRANSPORT SYSTEM ATP-BINDING_PERMEASE PROTEIN CYDC"/>
    <property type="match status" value="1"/>
</dbReference>
<feature type="transmembrane region" description="Helical" evidence="7">
    <location>
        <begin position="156"/>
        <end position="174"/>
    </location>
</feature>
<comment type="caution">
    <text evidence="10">The sequence shown here is derived from an EMBL/GenBank/DDBJ whole genome shotgun (WGS) entry which is preliminary data.</text>
</comment>
<keyword evidence="2 7" id="KW-0812">Transmembrane</keyword>
<evidence type="ECO:0000313" key="10">
    <source>
        <dbReference type="EMBL" id="MDR7354300.1"/>
    </source>
</evidence>
<evidence type="ECO:0000256" key="6">
    <source>
        <dbReference type="ARBA" id="ARBA00023136"/>
    </source>
</evidence>
<keyword evidence="11" id="KW-1185">Reference proteome</keyword>
<dbReference type="Pfam" id="PF00664">
    <property type="entry name" value="ABC_membrane"/>
    <property type="match status" value="1"/>
</dbReference>
<dbReference type="Gene3D" id="3.40.50.300">
    <property type="entry name" value="P-loop containing nucleotide triphosphate hydrolases"/>
    <property type="match status" value="1"/>
</dbReference>
<evidence type="ECO:0000259" key="9">
    <source>
        <dbReference type="PROSITE" id="PS50929"/>
    </source>
</evidence>
<comment type="subcellular location">
    <subcellularLocation>
        <location evidence="1">Cell membrane</location>
        <topology evidence="1">Multi-pass membrane protein</topology>
    </subcellularLocation>
</comment>
<sequence length="567" mass="60497">MHVRQSKAKKLPAPYRLSRQARGTIIASVILTWISVVGMCATIMGAGMIVDKQHAWIHITAGPVVVALTLIARSMIQARGQIAEENHIRHRIIDAVFAAGPARATHTRTGEVVSLATESSEKMMALRVGFIAQIIASLSAPLLVIAAVAWSVSGTIALIMLAMIPVVPAIVIGFRKVVSTVSSESQDARKALAAAYMDALQSLSTLQLLGAAGRVARTLEETGERNRVAVMKLLRGNQLILFAMDSAFSLALVTTAAGLGLYGVSNNTLSPGQAITLLGLSMLLLEPMDQVGAFFYVGMSGLGGQRGIFGFLRTRGIDAETTLSIPNTPTSTVHSDTVVEIRDLHFGYDEELFHGANLTIRAGERIGIIGRSGQGKSTLLSLLKGDLFPTTGTITVAGVGDLTDAAIPATLTPAGLKRAGMLRAASASVAQTTWLFSGTIADNLRIAAPNATEKDMWLALERAHVADEIRRLPHGLDTPLWEQGLGISGGQAQRLSLARAIISGRRIVLLDEPTSHVDLASEREILAAINDLGTDYTLIMVTHRTSSLTHMDRVIEVSDKKLKERQR</sequence>
<dbReference type="SMART" id="SM00382">
    <property type="entry name" value="AAA"/>
    <property type="match status" value="1"/>
</dbReference>
<reference evidence="10 11" key="1">
    <citation type="submission" date="2023-07" db="EMBL/GenBank/DDBJ databases">
        <title>Sequencing the genomes of 1000 actinobacteria strains.</title>
        <authorList>
            <person name="Klenk H.-P."/>
        </authorList>
    </citation>
    <scope>NUCLEOTIDE SEQUENCE [LARGE SCALE GENOMIC DNA]</scope>
    <source>
        <strain evidence="10 11">DSM 44508</strain>
    </source>
</reference>
<keyword evidence="3" id="KW-0547">Nucleotide-binding</keyword>
<evidence type="ECO:0000313" key="11">
    <source>
        <dbReference type="Proteomes" id="UP001183619"/>
    </source>
</evidence>
<proteinExistence type="predicted"/>
<dbReference type="RefSeq" id="WP_277103257.1">
    <property type="nucleotide sequence ID" value="NZ_BAAAJS010000028.1"/>
</dbReference>
<dbReference type="SUPFAM" id="SSF90123">
    <property type="entry name" value="ABC transporter transmembrane region"/>
    <property type="match status" value="1"/>
</dbReference>
<dbReference type="PANTHER" id="PTHR24221">
    <property type="entry name" value="ATP-BINDING CASSETTE SUB-FAMILY B"/>
    <property type="match status" value="1"/>
</dbReference>
<feature type="domain" description="ABC transporter" evidence="8">
    <location>
        <begin position="333"/>
        <end position="567"/>
    </location>
</feature>
<evidence type="ECO:0000256" key="3">
    <source>
        <dbReference type="ARBA" id="ARBA00022741"/>
    </source>
</evidence>
<dbReference type="InterPro" id="IPR003439">
    <property type="entry name" value="ABC_transporter-like_ATP-bd"/>
</dbReference>
<evidence type="ECO:0000256" key="4">
    <source>
        <dbReference type="ARBA" id="ARBA00022840"/>
    </source>
</evidence>
<gene>
    <name evidence="10" type="ORF">J2S37_000838</name>
</gene>
<evidence type="ECO:0000259" key="8">
    <source>
        <dbReference type="PROSITE" id="PS50893"/>
    </source>
</evidence>
<evidence type="ECO:0000256" key="5">
    <source>
        <dbReference type="ARBA" id="ARBA00022989"/>
    </source>
</evidence>
<protein>
    <submittedName>
        <fullName evidence="10">ABC-type transport system involved in cytochrome bd biosynthesis fused ATPase/permease subunit</fullName>
    </submittedName>
</protein>
<dbReference type="Proteomes" id="UP001183619">
    <property type="component" value="Unassembled WGS sequence"/>
</dbReference>
<dbReference type="Gene3D" id="1.20.1560.10">
    <property type="entry name" value="ABC transporter type 1, transmembrane domain"/>
    <property type="match status" value="1"/>
</dbReference>
<feature type="transmembrane region" description="Helical" evidence="7">
    <location>
        <begin position="21"/>
        <end position="49"/>
    </location>
</feature>
<name>A0ABU2B6Q7_9CORY</name>
<evidence type="ECO:0000256" key="1">
    <source>
        <dbReference type="ARBA" id="ARBA00004651"/>
    </source>
</evidence>
<evidence type="ECO:0000256" key="2">
    <source>
        <dbReference type="ARBA" id="ARBA00022692"/>
    </source>
</evidence>
<dbReference type="InterPro" id="IPR039421">
    <property type="entry name" value="Type_1_exporter"/>
</dbReference>
<keyword evidence="5 7" id="KW-1133">Transmembrane helix</keyword>
<dbReference type="InterPro" id="IPR017871">
    <property type="entry name" value="ABC_transporter-like_CS"/>
</dbReference>
<dbReference type="PROSITE" id="PS50929">
    <property type="entry name" value="ABC_TM1F"/>
    <property type="match status" value="1"/>
</dbReference>
<dbReference type="Pfam" id="PF00005">
    <property type="entry name" value="ABC_tran"/>
    <property type="match status" value="1"/>
</dbReference>
<feature type="transmembrane region" description="Helical" evidence="7">
    <location>
        <begin position="239"/>
        <end position="262"/>
    </location>
</feature>
<feature type="transmembrane region" description="Helical" evidence="7">
    <location>
        <begin position="128"/>
        <end position="150"/>
    </location>
</feature>
<dbReference type="EMBL" id="JAVDYF010000001">
    <property type="protein sequence ID" value="MDR7354300.1"/>
    <property type="molecule type" value="Genomic_DNA"/>
</dbReference>
<keyword evidence="6 7" id="KW-0472">Membrane</keyword>
<accession>A0ABU2B6Q7</accession>
<dbReference type="InterPro" id="IPR027417">
    <property type="entry name" value="P-loop_NTPase"/>
</dbReference>
<keyword evidence="4" id="KW-0067">ATP-binding</keyword>
<dbReference type="InterPro" id="IPR036640">
    <property type="entry name" value="ABC1_TM_sf"/>
</dbReference>
<dbReference type="PROSITE" id="PS50893">
    <property type="entry name" value="ABC_TRANSPORTER_2"/>
    <property type="match status" value="1"/>
</dbReference>
<dbReference type="SUPFAM" id="SSF52540">
    <property type="entry name" value="P-loop containing nucleoside triphosphate hydrolases"/>
    <property type="match status" value="1"/>
</dbReference>
<feature type="transmembrane region" description="Helical" evidence="7">
    <location>
        <begin position="55"/>
        <end position="72"/>
    </location>
</feature>